<evidence type="ECO:0000259" key="12">
    <source>
        <dbReference type="PROSITE" id="PS51831"/>
    </source>
</evidence>
<evidence type="ECO:0000256" key="9">
    <source>
        <dbReference type="SAM" id="Coils"/>
    </source>
</evidence>
<keyword evidence="3" id="KW-0677">Repeat</keyword>
<dbReference type="SUPFAM" id="SSF81301">
    <property type="entry name" value="Nucleotidyltransferase"/>
    <property type="match status" value="1"/>
</dbReference>
<evidence type="ECO:0000256" key="3">
    <source>
        <dbReference type="ARBA" id="ARBA00022737"/>
    </source>
</evidence>
<dbReference type="NCBIfam" id="NF002487">
    <property type="entry name" value="PRK01759.1"/>
    <property type="match status" value="1"/>
</dbReference>
<comment type="caution">
    <text evidence="8">Lacks conserved residue(s) required for the propagation of feature annotation.</text>
</comment>
<feature type="domain" description="ACT" evidence="11">
    <location>
        <begin position="811"/>
        <end position="895"/>
    </location>
</feature>
<dbReference type="Pfam" id="PF08335">
    <property type="entry name" value="GlnD_UR_UTase"/>
    <property type="match status" value="1"/>
</dbReference>
<dbReference type="InterPro" id="IPR035901">
    <property type="entry name" value="GIY-YIG_endonuc_sf"/>
</dbReference>
<comment type="similarity">
    <text evidence="8">Belongs to the GlnD family.</text>
</comment>
<dbReference type="PANTHER" id="PTHR47320">
    <property type="entry name" value="BIFUNCTIONAL URIDYLYLTRANSFERASE/URIDYLYL-REMOVING ENZYME"/>
    <property type="match status" value="1"/>
</dbReference>
<feature type="domain" description="ACT" evidence="11">
    <location>
        <begin position="917"/>
        <end position="984"/>
    </location>
</feature>
<dbReference type="EC" id="3.1.4.-" evidence="8"/>
<dbReference type="SMART" id="SM00471">
    <property type="entry name" value="HDc"/>
    <property type="match status" value="1"/>
</dbReference>
<proteinExistence type="inferred from homology"/>
<comment type="cofactor">
    <cofactor evidence="8">
        <name>Mg(2+)</name>
        <dbReference type="ChEBI" id="CHEBI:18420"/>
    </cofactor>
</comment>
<dbReference type="Pfam" id="PF01541">
    <property type="entry name" value="GIY-YIG"/>
    <property type="match status" value="1"/>
</dbReference>
<evidence type="ECO:0000256" key="1">
    <source>
        <dbReference type="ARBA" id="ARBA00022679"/>
    </source>
</evidence>
<evidence type="ECO:0000259" key="10">
    <source>
        <dbReference type="PROSITE" id="PS50164"/>
    </source>
</evidence>
<dbReference type="Gene3D" id="3.40.1440.10">
    <property type="entry name" value="GIY-YIG endonuclease"/>
    <property type="match status" value="1"/>
</dbReference>
<dbReference type="PROSITE" id="PS50164">
    <property type="entry name" value="GIY_YIG"/>
    <property type="match status" value="1"/>
</dbReference>
<dbReference type="InterPro" id="IPR003607">
    <property type="entry name" value="HD/PDEase_dom"/>
</dbReference>
<dbReference type="InterPro" id="IPR010043">
    <property type="entry name" value="UTase/UR"/>
</dbReference>
<sequence>MIGWMYILKCADGSYYTGSTRDLEGRIYEHQNGLGANYTRKRLPVELVYCEDFETIEQAYHREKQIQGWTKAKKEALISENFDRLVELAKPSIVANGSTSSPSATFLNSNSLLAKPSAVANGSTSSPNATFSHSNMLLTPQNIKFQKDTLKQTELAHFLQADVNQLISDRTLFCDNLLKQLWAQFELDNSDLALIAVGGYGRKEMFPMSDLDFLILSEERNSPEIEQKVSAFIQFLWDCGFDVGASVRTLAECDSEGRQDITIATNLLESRLLIGNAKLFEKLTALLWQPDFWDRETFFNAKIQEKNARYERYHNTSYNLEPDIKYSPGGLRDLHLIYWIALRHTNALTLEEILQSGFIYPEEYERLQQSQQFLFKVRFALHLILKRYDNRLLFDRQIKVAELLGFHGDKNQGVEKMMKQFFQALQQISSLSDILTKHYREHFLTPIKATDIIPLDAHFGLLNHEIVLLNEHIFMEQPDTILDLFAHYTQQAQAEIHSATLRKLYSALSQISEPLSSFPLAREKFLRLFNQRNAIARAISPMHKYGVLTAYLPQWKAIEGLMQFDLFHQYTVDEHTIRVLQKLESFLDESQREQHPLCSVIFSRNSDRTLLYIAALFHDIAKGRGGDHAQLGAVDVAEFARLHGFDNREIATLVWLVEEHLLMSVTAQRRDIHDPEVVMHFAEQVQNKVRLDLLICLTVADICATNSTLWNNWKRSLFAGLYEYTRQQFNQGMDSLLDTAEQVEENKKRALDLLQSQGVMDDVMPLWMRCSDDYFLRNTPKQLAWHATLLADFSEDILVKISNRFSQGGTDMFLYCQDQVQLFHKVAGTVAAKKLSIHSAQISTSLDGYVLDTFVVTELNGVALKNHRRRELEQAVTDTLRTGKTPKVSLLGNQKLQHFSVKTEVRFLDNNRRDRTEMELFALDKVGLLAEVSQIFAELELNLLNAKISTIGEKAEDFFMLTNKNGMALTESEKQALKARLSCL</sequence>
<dbReference type="HAMAP" id="MF_00277">
    <property type="entry name" value="PII_uridylyl_transf"/>
    <property type="match status" value="1"/>
</dbReference>
<dbReference type="InterPro" id="IPR043519">
    <property type="entry name" value="NT_sf"/>
</dbReference>
<dbReference type="Pfam" id="PF01909">
    <property type="entry name" value="NTP_transf_2"/>
    <property type="match status" value="1"/>
</dbReference>
<dbReference type="Pfam" id="PF01966">
    <property type="entry name" value="HD"/>
    <property type="match status" value="1"/>
</dbReference>
<feature type="domain" description="GIY-YIG" evidence="10">
    <location>
        <begin position="1"/>
        <end position="76"/>
    </location>
</feature>
<gene>
    <name evidence="8 13" type="primary">glnD</name>
    <name evidence="13" type="ORF">SAMEA1410922_00967</name>
</gene>
<dbReference type="PANTHER" id="PTHR47320:SF1">
    <property type="entry name" value="BIFUNCTIONAL URIDYLYLTRANSFERASE_URIDYLYL-REMOVING ENZYME"/>
    <property type="match status" value="1"/>
</dbReference>
<evidence type="ECO:0000259" key="11">
    <source>
        <dbReference type="PROSITE" id="PS51671"/>
    </source>
</evidence>
<dbReference type="CDD" id="cd04899">
    <property type="entry name" value="ACT_ACR-UUR-like_2"/>
    <property type="match status" value="1"/>
</dbReference>
<dbReference type="Gene3D" id="1.10.3210.10">
    <property type="entry name" value="Hypothetical protein af1432"/>
    <property type="match status" value="1"/>
</dbReference>
<dbReference type="GO" id="GO:0008773">
    <property type="term" value="F:[protein-PII] uridylyltransferase activity"/>
    <property type="evidence" value="ECO:0007669"/>
    <property type="project" value="UniProtKB-EC"/>
</dbReference>
<keyword evidence="2 8" id="KW-0548">Nucleotidyltransferase</keyword>
<comment type="function">
    <text evidence="8">Modifies, by uridylylation and deuridylylation, the PII regulatory proteins (GlnB and homologs), in response to the nitrogen status of the cell that GlnD senses through the glutamine level. Under low glutamine levels, catalyzes the conversion of the PII proteins and UTP to PII-UMP and PPi, while under higher glutamine levels, GlnD hydrolyzes PII-UMP to PII and UMP (deuridylylation). Thus, controls uridylylation state and activity of the PII proteins, and plays an important role in the regulation of nitrogen metabolism.</text>
</comment>
<dbReference type="SMART" id="SM00465">
    <property type="entry name" value="GIYc"/>
    <property type="match status" value="1"/>
</dbReference>
<evidence type="ECO:0000256" key="4">
    <source>
        <dbReference type="ARBA" id="ARBA00022801"/>
    </source>
</evidence>
<dbReference type="EC" id="2.7.7.59" evidence="8"/>
<evidence type="ECO:0000256" key="6">
    <source>
        <dbReference type="ARBA" id="ARBA00023268"/>
    </source>
</evidence>
<dbReference type="PIRSF" id="PIRSF006288">
    <property type="entry name" value="PII_uridyltransf"/>
    <property type="match status" value="1"/>
</dbReference>
<evidence type="ECO:0000313" key="14">
    <source>
        <dbReference type="Proteomes" id="UP000308167"/>
    </source>
</evidence>
<keyword evidence="4 8" id="KW-0378">Hydrolase</keyword>
<dbReference type="CDD" id="cd00077">
    <property type="entry name" value="HDc"/>
    <property type="match status" value="1"/>
</dbReference>
<feature type="domain" description="HD" evidence="12">
    <location>
        <begin position="572"/>
        <end position="688"/>
    </location>
</feature>
<dbReference type="InterPro" id="IPR000305">
    <property type="entry name" value="GIY-YIG_endonuc"/>
</dbReference>
<protein>
    <recommendedName>
        <fullName evidence="8">Bifunctional uridylyltransferase/uridylyl-removing enzyme</fullName>
        <shortName evidence="8">UTase/UR</shortName>
    </recommendedName>
    <alternativeName>
        <fullName evidence="8">Bifunctional [protein-PII] modification enzyme</fullName>
    </alternativeName>
    <alternativeName>
        <fullName evidence="8">Bifunctional nitrogen sensor protein</fullName>
    </alternativeName>
    <domain>
        <recommendedName>
            <fullName evidence="8">[Protein-PII] uridylyltransferase</fullName>
            <shortName evidence="8">PII uridylyltransferase</shortName>
            <shortName evidence="8">UTase</shortName>
            <ecNumber evidence="8">2.7.7.59</ecNumber>
        </recommendedName>
    </domain>
    <domain>
        <recommendedName>
            <fullName evidence="8">[Protein-PII]-UMP uridylyl-removing enzyme</fullName>
            <shortName evidence="8">UR</shortName>
            <ecNumber evidence="8">3.1.4.-</ecNumber>
        </recommendedName>
    </domain>
</protein>
<dbReference type="SUPFAM" id="SSF109604">
    <property type="entry name" value="HD-domain/PDEase-like"/>
    <property type="match status" value="1"/>
</dbReference>
<dbReference type="Pfam" id="PF01842">
    <property type="entry name" value="ACT"/>
    <property type="match status" value="1"/>
</dbReference>
<keyword evidence="1 8" id="KW-0808">Transferase</keyword>
<keyword evidence="6 8" id="KW-0511">Multifunctional enzyme</keyword>
<evidence type="ECO:0000256" key="2">
    <source>
        <dbReference type="ARBA" id="ARBA00022695"/>
    </source>
</evidence>
<comment type="catalytic activity">
    <reaction evidence="7">
        <text>guanosine 3',5'-bis(diphosphate) + H2O = GDP + diphosphate + H(+)</text>
        <dbReference type="Rhea" id="RHEA:14253"/>
        <dbReference type="ChEBI" id="CHEBI:15377"/>
        <dbReference type="ChEBI" id="CHEBI:15378"/>
        <dbReference type="ChEBI" id="CHEBI:33019"/>
        <dbReference type="ChEBI" id="CHEBI:58189"/>
        <dbReference type="ChEBI" id="CHEBI:77828"/>
        <dbReference type="EC" id="3.1.7.2"/>
    </reaction>
</comment>
<dbReference type="InterPro" id="IPR002912">
    <property type="entry name" value="ACT_dom"/>
</dbReference>
<comment type="catalytic activity">
    <reaction evidence="8">
        <text>[protein-PII]-L-tyrosine + UTP = [protein-PII]-uridylyl-L-tyrosine + diphosphate</text>
        <dbReference type="Rhea" id="RHEA:13673"/>
        <dbReference type="Rhea" id="RHEA-COMP:12147"/>
        <dbReference type="Rhea" id="RHEA-COMP:12148"/>
        <dbReference type="ChEBI" id="CHEBI:33019"/>
        <dbReference type="ChEBI" id="CHEBI:46398"/>
        <dbReference type="ChEBI" id="CHEBI:46858"/>
        <dbReference type="ChEBI" id="CHEBI:90602"/>
        <dbReference type="EC" id="2.7.7.59"/>
    </reaction>
</comment>
<evidence type="ECO:0000256" key="7">
    <source>
        <dbReference type="ARBA" id="ARBA00047968"/>
    </source>
</evidence>
<comment type="caution">
    <text evidence="13">The sequence shown here is derived from an EMBL/GenBank/DDBJ whole genome shotgun (WGS) entry which is preliminary data.</text>
</comment>
<dbReference type="PROSITE" id="PS51671">
    <property type="entry name" value="ACT"/>
    <property type="match status" value="2"/>
</dbReference>
<evidence type="ECO:0000313" key="13">
    <source>
        <dbReference type="EMBL" id="VTU07589.1"/>
    </source>
</evidence>
<dbReference type="InterPro" id="IPR002934">
    <property type="entry name" value="Polymerase_NTP_transf_dom"/>
</dbReference>
<dbReference type="EMBL" id="CABFKI010000005">
    <property type="protein sequence ID" value="VTU07589.1"/>
    <property type="molecule type" value="Genomic_DNA"/>
</dbReference>
<dbReference type="PROSITE" id="PS51831">
    <property type="entry name" value="HD"/>
    <property type="match status" value="1"/>
</dbReference>
<keyword evidence="5 8" id="KW-0460">Magnesium</keyword>
<name>A0ABY6TKD5_9PAST</name>
<keyword evidence="9" id="KW-0175">Coiled coil</keyword>
<evidence type="ECO:0000256" key="8">
    <source>
        <dbReference type="HAMAP-Rule" id="MF_00277"/>
    </source>
</evidence>
<dbReference type="CDD" id="cd05401">
    <property type="entry name" value="NT_GlnE_GlnD_like"/>
    <property type="match status" value="1"/>
</dbReference>
<comment type="domain">
    <text evidence="8">Has four distinct domains: an N-terminal nucleotidyltransferase (NT) domain responsible for UTase activity, a central HD domain that encodes UR activity, and two C-terminal ACT domains that seem to have a role in glutamine sensing.</text>
</comment>
<organism evidence="13 14">
    <name type="scientific">Actinobacillus porcinus</name>
    <dbReference type="NCBI Taxonomy" id="51048"/>
    <lineage>
        <taxon>Bacteria</taxon>
        <taxon>Pseudomonadati</taxon>
        <taxon>Pseudomonadota</taxon>
        <taxon>Gammaproteobacteria</taxon>
        <taxon>Pasteurellales</taxon>
        <taxon>Pasteurellaceae</taxon>
        <taxon>Actinobacillus</taxon>
    </lineage>
</organism>
<dbReference type="Proteomes" id="UP000308167">
    <property type="component" value="Unassembled WGS sequence"/>
</dbReference>
<dbReference type="CDD" id="cd10456">
    <property type="entry name" value="GIY-YIG_UPF0213"/>
    <property type="match status" value="1"/>
</dbReference>
<dbReference type="InterPro" id="IPR045865">
    <property type="entry name" value="ACT-like_dom_sf"/>
</dbReference>
<reference evidence="13 14" key="1">
    <citation type="submission" date="2019-05" db="EMBL/GenBank/DDBJ databases">
        <authorList>
            <consortium name="Pathogen Informatics"/>
        </authorList>
    </citation>
    <scope>NUCLEOTIDE SEQUENCE [LARGE SCALE GENOMIC DNA]</scope>
    <source>
        <strain evidence="13 14">NM319</strain>
    </source>
</reference>
<feature type="coiled-coil region" evidence="9">
    <location>
        <begin position="726"/>
        <end position="757"/>
    </location>
</feature>
<comment type="activity regulation">
    <text evidence="8">Uridylyltransferase (UTase) activity is inhibited by glutamine, while glutamine activates uridylyl-removing (UR) activity.</text>
</comment>
<keyword evidence="14" id="KW-1185">Reference proteome</keyword>
<dbReference type="NCBIfam" id="TIGR01693">
    <property type="entry name" value="UTase_glnD"/>
    <property type="match status" value="1"/>
</dbReference>
<dbReference type="CDD" id="cd04900">
    <property type="entry name" value="ACT_UUR-like_1"/>
    <property type="match status" value="1"/>
</dbReference>
<dbReference type="SUPFAM" id="SSF55021">
    <property type="entry name" value="ACT-like"/>
    <property type="match status" value="2"/>
</dbReference>
<dbReference type="SUPFAM" id="SSF81593">
    <property type="entry name" value="Nucleotidyltransferase substrate binding subunit/domain"/>
    <property type="match status" value="1"/>
</dbReference>
<dbReference type="InterPro" id="IPR006674">
    <property type="entry name" value="HD_domain"/>
</dbReference>
<comment type="catalytic activity">
    <reaction evidence="8">
        <text>[protein-PII]-uridylyl-L-tyrosine + H2O = [protein-PII]-L-tyrosine + UMP + H(+)</text>
        <dbReference type="Rhea" id="RHEA:48600"/>
        <dbReference type="Rhea" id="RHEA-COMP:12147"/>
        <dbReference type="Rhea" id="RHEA-COMP:12148"/>
        <dbReference type="ChEBI" id="CHEBI:15377"/>
        <dbReference type="ChEBI" id="CHEBI:15378"/>
        <dbReference type="ChEBI" id="CHEBI:46858"/>
        <dbReference type="ChEBI" id="CHEBI:57865"/>
        <dbReference type="ChEBI" id="CHEBI:90602"/>
    </reaction>
</comment>
<accession>A0ABY6TKD5</accession>
<dbReference type="InterPro" id="IPR013546">
    <property type="entry name" value="PII_UdlTrfase/GS_AdlTrfase"/>
</dbReference>
<feature type="region of interest" description="Uridylyltransferase" evidence="8">
    <location>
        <begin position="1"/>
        <end position="454"/>
    </location>
</feature>
<dbReference type="SUPFAM" id="SSF82771">
    <property type="entry name" value="GIY-YIG endonuclease"/>
    <property type="match status" value="1"/>
</dbReference>
<evidence type="ECO:0000256" key="5">
    <source>
        <dbReference type="ARBA" id="ARBA00022842"/>
    </source>
</evidence>